<dbReference type="InterPro" id="IPR009057">
    <property type="entry name" value="Homeodomain-like_sf"/>
</dbReference>
<evidence type="ECO:0000259" key="3">
    <source>
        <dbReference type="PROSITE" id="PS01124"/>
    </source>
</evidence>
<dbReference type="AlphaFoldDB" id="A0A6L8MTZ2"/>
<keyword evidence="2" id="KW-0804">Transcription</keyword>
<dbReference type="PANTHER" id="PTHR11019">
    <property type="entry name" value="HTH-TYPE TRANSCRIPTIONAL REGULATOR NIMR"/>
    <property type="match status" value="1"/>
</dbReference>
<dbReference type="SUPFAM" id="SSF51182">
    <property type="entry name" value="RmlC-like cupins"/>
    <property type="match status" value="1"/>
</dbReference>
<dbReference type="InterPro" id="IPR018060">
    <property type="entry name" value="HTH_AraC"/>
</dbReference>
<sequence>MRKTSIEAPPDLLRAVQRWSEAVDSDTRDVMAVSFEVATGSRDRAFVHRHRKSQLMYTVKGMLYCTTGEKVWSVPSGCAIWIPGWQYHGVFASGETKCHSIYLEPGKNVALPGHCCTVSVCALLGELIKRACTQQRAPDGDGPESRVLGVLLDEIARAPVEDLQLPMPKDSRLMKLVLILLNAPSQRDGTEAWAKAAALSKRSLSRLFLEETGMTLRQWRHRLHALIAVGLLSNGQSVQTAAFELGYANSSSFIKMFRGVLGYPPARFVAKSLREEAEPVFFSE</sequence>
<organism evidence="4 5">
    <name type="scientific">Duganella lactea</name>
    <dbReference type="NCBI Taxonomy" id="2692173"/>
    <lineage>
        <taxon>Bacteria</taxon>
        <taxon>Pseudomonadati</taxon>
        <taxon>Pseudomonadota</taxon>
        <taxon>Betaproteobacteria</taxon>
        <taxon>Burkholderiales</taxon>
        <taxon>Oxalobacteraceae</taxon>
        <taxon>Telluria group</taxon>
        <taxon>Duganella</taxon>
    </lineage>
</organism>
<evidence type="ECO:0000256" key="1">
    <source>
        <dbReference type="ARBA" id="ARBA00023015"/>
    </source>
</evidence>
<dbReference type="GO" id="GO:0043565">
    <property type="term" value="F:sequence-specific DNA binding"/>
    <property type="evidence" value="ECO:0007669"/>
    <property type="project" value="InterPro"/>
</dbReference>
<dbReference type="Pfam" id="PF12833">
    <property type="entry name" value="HTH_18"/>
    <property type="match status" value="1"/>
</dbReference>
<dbReference type="SMART" id="SM00342">
    <property type="entry name" value="HTH_ARAC"/>
    <property type="match status" value="1"/>
</dbReference>
<accession>A0A6L8MTZ2</accession>
<comment type="caution">
    <text evidence="4">The sequence shown here is derived from an EMBL/GenBank/DDBJ whole genome shotgun (WGS) entry which is preliminary data.</text>
</comment>
<proteinExistence type="predicted"/>
<dbReference type="EMBL" id="WWCP01000076">
    <property type="protein sequence ID" value="MYM85498.1"/>
    <property type="molecule type" value="Genomic_DNA"/>
</dbReference>
<dbReference type="RefSeq" id="WP_161021781.1">
    <property type="nucleotide sequence ID" value="NZ_WWCP01000076.1"/>
</dbReference>
<dbReference type="CDD" id="cd06124">
    <property type="entry name" value="cupin_NimR-like_N"/>
    <property type="match status" value="1"/>
</dbReference>
<dbReference type="Proteomes" id="UP000474565">
    <property type="component" value="Unassembled WGS sequence"/>
</dbReference>
<dbReference type="PANTHER" id="PTHR11019:SF199">
    <property type="entry name" value="HTH-TYPE TRANSCRIPTIONAL REGULATOR NIMR"/>
    <property type="match status" value="1"/>
</dbReference>
<feature type="domain" description="HTH araC/xylS-type" evidence="3">
    <location>
        <begin position="174"/>
        <end position="271"/>
    </location>
</feature>
<dbReference type="InterPro" id="IPR014710">
    <property type="entry name" value="RmlC-like_jellyroll"/>
</dbReference>
<evidence type="ECO:0000313" key="5">
    <source>
        <dbReference type="Proteomes" id="UP000474565"/>
    </source>
</evidence>
<dbReference type="GO" id="GO:0003700">
    <property type="term" value="F:DNA-binding transcription factor activity"/>
    <property type="evidence" value="ECO:0007669"/>
    <property type="project" value="InterPro"/>
</dbReference>
<protein>
    <submittedName>
        <fullName evidence="4">Helix-turn-helix domain-containing protein</fullName>
    </submittedName>
</protein>
<evidence type="ECO:0000313" key="4">
    <source>
        <dbReference type="EMBL" id="MYM85498.1"/>
    </source>
</evidence>
<name>A0A6L8MTZ2_9BURK</name>
<dbReference type="SUPFAM" id="SSF46689">
    <property type="entry name" value="Homeodomain-like"/>
    <property type="match status" value="1"/>
</dbReference>
<dbReference type="Gene3D" id="1.10.10.60">
    <property type="entry name" value="Homeodomain-like"/>
    <property type="match status" value="2"/>
</dbReference>
<dbReference type="Gene3D" id="2.60.120.10">
    <property type="entry name" value="Jelly Rolls"/>
    <property type="match status" value="1"/>
</dbReference>
<keyword evidence="1" id="KW-0805">Transcription regulation</keyword>
<gene>
    <name evidence="4" type="ORF">GTP44_26665</name>
</gene>
<feature type="non-terminal residue" evidence="4">
    <location>
        <position position="1"/>
    </location>
</feature>
<dbReference type="InterPro" id="IPR011051">
    <property type="entry name" value="RmlC_Cupin_sf"/>
</dbReference>
<reference evidence="4 5" key="1">
    <citation type="submission" date="2019-12" db="EMBL/GenBank/DDBJ databases">
        <title>Novel species isolated from a subtropical stream in China.</title>
        <authorList>
            <person name="Lu H."/>
        </authorList>
    </citation>
    <scope>NUCLEOTIDE SEQUENCE [LARGE SCALE GENOMIC DNA]</scope>
    <source>
        <strain evidence="4 5">FT50W</strain>
    </source>
</reference>
<dbReference type="PROSITE" id="PS01124">
    <property type="entry name" value="HTH_ARAC_FAMILY_2"/>
    <property type="match status" value="1"/>
</dbReference>
<evidence type="ECO:0000256" key="2">
    <source>
        <dbReference type="ARBA" id="ARBA00023163"/>
    </source>
</evidence>